<proteinExistence type="predicted"/>
<organism evidence="1 2">
    <name type="scientific">Apatococcus fuscideae</name>
    <dbReference type="NCBI Taxonomy" id="2026836"/>
    <lineage>
        <taxon>Eukaryota</taxon>
        <taxon>Viridiplantae</taxon>
        <taxon>Chlorophyta</taxon>
        <taxon>core chlorophytes</taxon>
        <taxon>Trebouxiophyceae</taxon>
        <taxon>Chlorellales</taxon>
        <taxon>Chlorellaceae</taxon>
        <taxon>Apatococcus</taxon>
    </lineage>
</organism>
<gene>
    <name evidence="1" type="ORF">WJX84_002909</name>
</gene>
<dbReference type="EMBL" id="JALJOV010000722">
    <property type="protein sequence ID" value="KAK9861647.1"/>
    <property type="molecule type" value="Genomic_DNA"/>
</dbReference>
<dbReference type="AlphaFoldDB" id="A0AAW1SZ31"/>
<protein>
    <submittedName>
        <fullName evidence="1">Uncharacterized protein</fullName>
    </submittedName>
</protein>
<evidence type="ECO:0000313" key="2">
    <source>
        <dbReference type="Proteomes" id="UP001485043"/>
    </source>
</evidence>
<dbReference type="Proteomes" id="UP001485043">
    <property type="component" value="Unassembled WGS sequence"/>
</dbReference>
<sequence>MRVLKHLPLQIHDKRLRPLEHSLPAFDSSLTKALPSFQQRQRLPADRMSDRPRSAWSPCGNQLVLWCAEARHAIIAQVLTERYNPTLPTYCQANTVAWHPIFRCMYGIGDGYGMVHIVDAMRRPDF</sequence>
<keyword evidence="2" id="KW-1185">Reference proteome</keyword>
<accession>A0AAW1SZ31</accession>
<reference evidence="1 2" key="1">
    <citation type="journal article" date="2024" name="Nat. Commun.">
        <title>Phylogenomics reveals the evolutionary origins of lichenization in chlorophyte algae.</title>
        <authorList>
            <person name="Puginier C."/>
            <person name="Libourel C."/>
            <person name="Otte J."/>
            <person name="Skaloud P."/>
            <person name="Haon M."/>
            <person name="Grisel S."/>
            <person name="Petersen M."/>
            <person name="Berrin J.G."/>
            <person name="Delaux P.M."/>
            <person name="Dal Grande F."/>
            <person name="Keller J."/>
        </authorList>
    </citation>
    <scope>NUCLEOTIDE SEQUENCE [LARGE SCALE GENOMIC DNA]</scope>
    <source>
        <strain evidence="1 2">SAG 2523</strain>
    </source>
</reference>
<name>A0AAW1SZ31_9CHLO</name>
<comment type="caution">
    <text evidence="1">The sequence shown here is derived from an EMBL/GenBank/DDBJ whole genome shotgun (WGS) entry which is preliminary data.</text>
</comment>
<evidence type="ECO:0000313" key="1">
    <source>
        <dbReference type="EMBL" id="KAK9861647.1"/>
    </source>
</evidence>